<dbReference type="Proteomes" id="UP000004477">
    <property type="component" value="Unassembled WGS sequence"/>
</dbReference>
<keyword evidence="2" id="KW-0812">Transmembrane</keyword>
<evidence type="ECO:0000313" key="3">
    <source>
        <dbReference type="EMBL" id="EFB34606.1"/>
    </source>
</evidence>
<evidence type="ECO:0000256" key="1">
    <source>
        <dbReference type="SAM" id="MobiDB-lite"/>
    </source>
</evidence>
<protein>
    <submittedName>
        <fullName evidence="3">Uncharacterized protein</fullName>
    </submittedName>
</protein>
<organism evidence="3 4">
    <name type="scientific">Segatella copri DSM 18205</name>
    <dbReference type="NCBI Taxonomy" id="537011"/>
    <lineage>
        <taxon>Bacteria</taxon>
        <taxon>Pseudomonadati</taxon>
        <taxon>Bacteroidota</taxon>
        <taxon>Bacteroidia</taxon>
        <taxon>Bacteroidales</taxon>
        <taxon>Prevotellaceae</taxon>
        <taxon>Segatella</taxon>
    </lineage>
</organism>
<dbReference type="HOGENOM" id="CLU_2156058_0_0_10"/>
<proteinExistence type="predicted"/>
<feature type="region of interest" description="Disordered" evidence="1">
    <location>
        <begin position="74"/>
        <end position="111"/>
    </location>
</feature>
<accession>D1PFN3</accession>
<keyword evidence="2" id="KW-0472">Membrane</keyword>
<dbReference type="GeneID" id="69850401"/>
<name>D1PFN3_9BACT</name>
<comment type="caution">
    <text evidence="3">The sequence shown here is derived from an EMBL/GenBank/DDBJ whole genome shotgun (WGS) entry which is preliminary data.</text>
</comment>
<keyword evidence="2" id="KW-1133">Transmembrane helix</keyword>
<feature type="transmembrane region" description="Helical" evidence="2">
    <location>
        <begin position="15"/>
        <end position="32"/>
    </location>
</feature>
<feature type="compositionally biased region" description="Polar residues" evidence="1">
    <location>
        <begin position="75"/>
        <end position="87"/>
    </location>
</feature>
<reference evidence="3" key="1">
    <citation type="submission" date="2009-11" db="EMBL/GenBank/DDBJ databases">
        <authorList>
            <person name="Weinstock G."/>
            <person name="Sodergren E."/>
            <person name="Clifton S."/>
            <person name="Fulton L."/>
            <person name="Fulton B."/>
            <person name="Courtney L."/>
            <person name="Fronick C."/>
            <person name="Harrison M."/>
            <person name="Strong C."/>
            <person name="Farmer C."/>
            <person name="Delahaunty K."/>
            <person name="Markovic C."/>
            <person name="Hall O."/>
            <person name="Minx P."/>
            <person name="Tomlinson C."/>
            <person name="Mitreva M."/>
            <person name="Nelson J."/>
            <person name="Hou S."/>
            <person name="Wollam A."/>
            <person name="Pepin K.H."/>
            <person name="Johnson M."/>
            <person name="Bhonagiri V."/>
            <person name="Nash W.E."/>
            <person name="Warren W."/>
            <person name="Chinwalla A."/>
            <person name="Mardis E.R."/>
            <person name="Wilson R.K."/>
        </authorList>
    </citation>
    <scope>NUCLEOTIDE SEQUENCE [LARGE SCALE GENOMIC DNA]</scope>
    <source>
        <strain evidence="3">DSM 18205</strain>
    </source>
</reference>
<dbReference type="RefSeq" id="WP_006848722.1">
    <property type="nucleotide sequence ID" value="NZ_CP085933.1"/>
</dbReference>
<dbReference type="EMBL" id="ACBX02000035">
    <property type="protein sequence ID" value="EFB34606.1"/>
    <property type="molecule type" value="Genomic_DNA"/>
</dbReference>
<gene>
    <name evidence="3" type="ORF">PREVCOP_06041</name>
</gene>
<keyword evidence="4" id="KW-1185">Reference proteome</keyword>
<dbReference type="STRING" id="537011.PREVCOP_06041"/>
<evidence type="ECO:0000313" key="4">
    <source>
        <dbReference type="Proteomes" id="UP000004477"/>
    </source>
</evidence>
<dbReference type="AlphaFoldDB" id="D1PFN3"/>
<evidence type="ECO:0000256" key="2">
    <source>
        <dbReference type="SAM" id="Phobius"/>
    </source>
</evidence>
<dbReference type="Gene3D" id="1.20.120.20">
    <property type="entry name" value="Apolipoprotein"/>
    <property type="match status" value="1"/>
</dbReference>
<dbReference type="PaxDb" id="537011-PREVCOP_06041"/>
<sequence>MKETLEKIHKIIKEALPYTALAALVLCIYNTIQISQTQKHVRSTGYDVIDAIESNTSKIKSRFEDIESRIDDIESNVSDIQSSSEDVGSSFEDVGSNFKDVGSNFEMQKAE</sequence>